<evidence type="ECO:0000259" key="3">
    <source>
        <dbReference type="Pfam" id="PF13490"/>
    </source>
</evidence>
<keyword evidence="2" id="KW-1133">Transmembrane helix</keyword>
<gene>
    <name evidence="4" type="ORF">EBB54_09050</name>
</gene>
<sequence>MKCCIVKDLLPGYIDGLTSEETNEEVKIHLENCSACNTIYRQMTEEIPVEIPPAEEEIDFLKMLKERMHRKYVIVALSTCAVLIGTTIFLKDYKIPVPYDSACMTVEVFEAAYVPNQYGLREWQYQDLTAGRKTDADQTASEPDAAEGEETGTQDSEAAALKPDTGKTEASGEYETRERLCFVLNLSKEQQRTLRINDFTSQGRTIQRNGKTVRVVYYCYTKTLWNSLLSDKNTFVNAMISEGAVYEEHLFRNANTDDQPIQREIYYLPSVKGFDHLSDEEFDAQREGAELVWSGVI</sequence>
<evidence type="ECO:0000313" key="4">
    <source>
        <dbReference type="EMBL" id="RRK31495.1"/>
    </source>
</evidence>
<dbReference type="Pfam" id="PF13490">
    <property type="entry name" value="zf-HC2"/>
    <property type="match status" value="1"/>
</dbReference>
<dbReference type="Proteomes" id="UP000274920">
    <property type="component" value="Unassembled WGS sequence"/>
</dbReference>
<comment type="caution">
    <text evidence="4">The sequence shown here is derived from an EMBL/GenBank/DDBJ whole genome shotgun (WGS) entry which is preliminary data.</text>
</comment>
<accession>A0A3R8KWS4</accession>
<keyword evidence="2" id="KW-0472">Membrane</keyword>
<protein>
    <recommendedName>
        <fullName evidence="3">Putative zinc-finger domain-containing protein</fullName>
    </recommendedName>
</protein>
<name>A0A3R8KWS4_9FIRM</name>
<keyword evidence="2" id="KW-0812">Transmembrane</keyword>
<dbReference type="EMBL" id="RHJS01000002">
    <property type="protein sequence ID" value="RRK31495.1"/>
    <property type="molecule type" value="Genomic_DNA"/>
</dbReference>
<proteinExistence type="predicted"/>
<feature type="domain" description="Putative zinc-finger" evidence="3">
    <location>
        <begin position="6"/>
        <end position="36"/>
    </location>
</feature>
<evidence type="ECO:0000256" key="2">
    <source>
        <dbReference type="SAM" id="Phobius"/>
    </source>
</evidence>
<feature type="region of interest" description="Disordered" evidence="1">
    <location>
        <begin position="131"/>
        <end position="173"/>
    </location>
</feature>
<keyword evidence="5" id="KW-1185">Reference proteome</keyword>
<reference evidence="4" key="1">
    <citation type="submission" date="2018-10" db="EMBL/GenBank/DDBJ databases">
        <title>Schaedlerella arabinophila gen. nov. sp. nov., isolated from the mouse intestinal tract and comparative analysis with the genome of the closely related altered Schaedler flora strain ASF502.</title>
        <authorList>
            <person name="Miyake S."/>
            <person name="Soh M."/>
            <person name="Seedorf H."/>
        </authorList>
    </citation>
    <scope>NUCLEOTIDE SEQUENCE [LARGE SCALE GENOMIC DNA]</scope>
    <source>
        <strain evidence="4">DSM 106076</strain>
    </source>
</reference>
<dbReference type="InterPro" id="IPR027383">
    <property type="entry name" value="Znf_put"/>
</dbReference>
<feature type="transmembrane region" description="Helical" evidence="2">
    <location>
        <begin position="72"/>
        <end position="90"/>
    </location>
</feature>
<dbReference type="RefSeq" id="WP_125127154.1">
    <property type="nucleotide sequence ID" value="NZ_RHJS01000002.1"/>
</dbReference>
<evidence type="ECO:0000256" key="1">
    <source>
        <dbReference type="SAM" id="MobiDB-lite"/>
    </source>
</evidence>
<dbReference type="AlphaFoldDB" id="A0A3R8KWS4"/>
<evidence type="ECO:0000313" key="5">
    <source>
        <dbReference type="Proteomes" id="UP000274920"/>
    </source>
</evidence>
<organism evidence="4 5">
    <name type="scientific">Schaedlerella arabinosiphila</name>
    <dbReference type="NCBI Taxonomy" id="2044587"/>
    <lineage>
        <taxon>Bacteria</taxon>
        <taxon>Bacillati</taxon>
        <taxon>Bacillota</taxon>
        <taxon>Clostridia</taxon>
        <taxon>Lachnospirales</taxon>
        <taxon>Lachnospiraceae</taxon>
        <taxon>Schaedlerella</taxon>
    </lineage>
</organism>